<protein>
    <submittedName>
        <fullName evidence="3">Beta-ketoacyl-ACP reductase</fullName>
    </submittedName>
</protein>
<evidence type="ECO:0000313" key="4">
    <source>
        <dbReference type="Proteomes" id="UP000623608"/>
    </source>
</evidence>
<dbReference type="PRINTS" id="PR00081">
    <property type="entry name" value="GDHRDH"/>
</dbReference>
<dbReference type="Gene3D" id="3.40.50.720">
    <property type="entry name" value="NAD(P)-binding Rossmann-like Domain"/>
    <property type="match status" value="1"/>
</dbReference>
<dbReference type="InterPro" id="IPR002347">
    <property type="entry name" value="SDR_fam"/>
</dbReference>
<dbReference type="InterPro" id="IPR036291">
    <property type="entry name" value="NAD(P)-bd_dom_sf"/>
</dbReference>
<dbReference type="SUPFAM" id="SSF51735">
    <property type="entry name" value="NAD(P)-binding Rossmann-fold domains"/>
    <property type="match status" value="1"/>
</dbReference>
<dbReference type="Pfam" id="PF13561">
    <property type="entry name" value="adh_short_C2"/>
    <property type="match status" value="1"/>
</dbReference>
<dbReference type="RefSeq" id="WP_203798304.1">
    <property type="nucleotide sequence ID" value="NZ_BOMY01000002.1"/>
</dbReference>
<dbReference type="PANTHER" id="PTHR42760">
    <property type="entry name" value="SHORT-CHAIN DEHYDROGENASES/REDUCTASES FAMILY MEMBER"/>
    <property type="match status" value="1"/>
</dbReference>
<dbReference type="FunFam" id="3.40.50.720:FF:000084">
    <property type="entry name" value="Short-chain dehydrogenase reductase"/>
    <property type="match status" value="1"/>
</dbReference>
<comment type="similarity">
    <text evidence="1">Belongs to the short-chain dehydrogenases/reductases (SDR) family.</text>
</comment>
<dbReference type="EMBL" id="BOMY01000002">
    <property type="protein sequence ID" value="GIF17830.1"/>
    <property type="molecule type" value="Genomic_DNA"/>
</dbReference>
<keyword evidence="2" id="KW-0560">Oxidoreductase</keyword>
<organism evidence="3 4">
    <name type="scientific">Paractinoplanes tereljensis</name>
    <dbReference type="NCBI Taxonomy" id="571912"/>
    <lineage>
        <taxon>Bacteria</taxon>
        <taxon>Bacillati</taxon>
        <taxon>Actinomycetota</taxon>
        <taxon>Actinomycetes</taxon>
        <taxon>Micromonosporales</taxon>
        <taxon>Micromonosporaceae</taxon>
        <taxon>Paractinoplanes</taxon>
    </lineage>
</organism>
<dbReference type="GO" id="GO:0016616">
    <property type="term" value="F:oxidoreductase activity, acting on the CH-OH group of donors, NAD or NADP as acceptor"/>
    <property type="evidence" value="ECO:0007669"/>
    <property type="project" value="TreeGrafter"/>
</dbReference>
<accession>A0A919NFW3</accession>
<comment type="caution">
    <text evidence="3">The sequence shown here is derived from an EMBL/GenBank/DDBJ whole genome shotgun (WGS) entry which is preliminary data.</text>
</comment>
<dbReference type="PANTHER" id="PTHR42760:SF133">
    <property type="entry name" value="3-OXOACYL-[ACYL-CARRIER-PROTEIN] REDUCTASE"/>
    <property type="match status" value="1"/>
</dbReference>
<evidence type="ECO:0000256" key="2">
    <source>
        <dbReference type="ARBA" id="ARBA00023002"/>
    </source>
</evidence>
<proteinExistence type="inferred from homology"/>
<dbReference type="PRINTS" id="PR00080">
    <property type="entry name" value="SDRFAMILY"/>
</dbReference>
<gene>
    <name evidence="3" type="ORF">Ate02nite_05600</name>
</gene>
<name>A0A919NFW3_9ACTN</name>
<evidence type="ECO:0000256" key="1">
    <source>
        <dbReference type="ARBA" id="ARBA00006484"/>
    </source>
</evidence>
<reference evidence="3" key="1">
    <citation type="submission" date="2021-01" db="EMBL/GenBank/DDBJ databases">
        <title>Whole genome shotgun sequence of Actinoplanes tereljensis NBRC 105297.</title>
        <authorList>
            <person name="Komaki H."/>
            <person name="Tamura T."/>
        </authorList>
    </citation>
    <scope>NUCLEOTIDE SEQUENCE</scope>
    <source>
        <strain evidence="3">NBRC 105297</strain>
    </source>
</reference>
<evidence type="ECO:0000313" key="3">
    <source>
        <dbReference type="EMBL" id="GIF17830.1"/>
    </source>
</evidence>
<sequence>MSVPDLTGRVALITGAGRGMGAAHAAALSALGCRTILVDLDSSVADVAASLSGAVHVIADITAPTAADDLVAFASALGGLDILVHNAGLMHDWRTLAETPPESLDRYLAVNVTAPFALTRAAAPLLRQSKAGRVIFISSQWGQVPDGHSYGYMVSKAGQLGLMKALAKEFVADGVLVNAVAPGAVATRMVPDDRYEEEVAAVPLGRLGRPEEIADVVAFLASDAASFVTGQTIAANGGALIVGI</sequence>
<dbReference type="AlphaFoldDB" id="A0A919NFW3"/>
<keyword evidence="4" id="KW-1185">Reference proteome</keyword>
<dbReference type="Proteomes" id="UP000623608">
    <property type="component" value="Unassembled WGS sequence"/>
</dbReference>
<dbReference type="CDD" id="cd05233">
    <property type="entry name" value="SDR_c"/>
    <property type="match status" value="1"/>
</dbReference>